<proteinExistence type="predicted"/>
<evidence type="ECO:0000259" key="1">
    <source>
        <dbReference type="PROSITE" id="PS00028"/>
    </source>
</evidence>
<dbReference type="AlphaFoldDB" id="A0A8H7R2S2"/>
<keyword evidence="3" id="KW-1185">Reference proteome</keyword>
<reference evidence="2" key="1">
    <citation type="submission" date="2020-12" db="EMBL/GenBank/DDBJ databases">
        <title>Metabolic potential, ecology and presence of endohyphal bacteria is reflected in genomic diversity of Mucoromycotina.</title>
        <authorList>
            <person name="Muszewska A."/>
            <person name="Okrasinska A."/>
            <person name="Steczkiewicz K."/>
            <person name="Drgas O."/>
            <person name="Orlowska M."/>
            <person name="Perlinska-Lenart U."/>
            <person name="Aleksandrzak-Piekarczyk T."/>
            <person name="Szatraj K."/>
            <person name="Zielenkiewicz U."/>
            <person name="Pilsyk S."/>
            <person name="Malc E."/>
            <person name="Mieczkowski P."/>
            <person name="Kruszewska J.S."/>
            <person name="Biernat P."/>
            <person name="Pawlowska J."/>
        </authorList>
    </citation>
    <scope>NUCLEOTIDE SEQUENCE</scope>
    <source>
        <strain evidence="2">WA0000017839</strain>
    </source>
</reference>
<sequence length="327" mass="37524">MSSNDNISGKERLVIPSKIKPNLKERSQLIETLFEKLNQSNIEGFLTEVDIEDSDTVITQTLTCLKCKSNYSTKSALIKHLKVKHQTVIVGAKPGRPSKGGSLATYIRRQQKQIKLKSGLGVNEKKLMKQVRKRASYEVVKDERKAKWIALERKALLEDLNVLWDMSGSVWTADCAYVEYSSEVSPIYQFIITKLALEDSYGLRASISLSILEMMFERFPGVFDKKFDKEIVLEALTPLKFNHGNDKEQDNIRIHFNFEEVDCTEMKTLLEHHRNCKDINKARLDIMHKLCFLIQVHFGAHDFDFKTLKVRSGFFCSLFASASFDSQ</sequence>
<dbReference type="Proteomes" id="UP000603453">
    <property type="component" value="Unassembled WGS sequence"/>
</dbReference>
<dbReference type="InterPro" id="IPR013087">
    <property type="entry name" value="Znf_C2H2_type"/>
</dbReference>
<gene>
    <name evidence="2" type="ORF">INT47_010117</name>
</gene>
<protein>
    <recommendedName>
        <fullName evidence="1">C2H2-type domain-containing protein</fullName>
    </recommendedName>
</protein>
<dbReference type="PROSITE" id="PS00028">
    <property type="entry name" value="ZINC_FINGER_C2H2_1"/>
    <property type="match status" value="1"/>
</dbReference>
<dbReference type="EMBL" id="JAEPRD010000052">
    <property type="protein sequence ID" value="KAG2203419.1"/>
    <property type="molecule type" value="Genomic_DNA"/>
</dbReference>
<feature type="domain" description="C2H2-type" evidence="1">
    <location>
        <begin position="64"/>
        <end position="85"/>
    </location>
</feature>
<accession>A0A8H7R2S2</accession>
<comment type="caution">
    <text evidence="2">The sequence shown here is derived from an EMBL/GenBank/DDBJ whole genome shotgun (WGS) entry which is preliminary data.</text>
</comment>
<organism evidence="2 3">
    <name type="scientific">Mucor saturninus</name>
    <dbReference type="NCBI Taxonomy" id="64648"/>
    <lineage>
        <taxon>Eukaryota</taxon>
        <taxon>Fungi</taxon>
        <taxon>Fungi incertae sedis</taxon>
        <taxon>Mucoromycota</taxon>
        <taxon>Mucoromycotina</taxon>
        <taxon>Mucoromycetes</taxon>
        <taxon>Mucorales</taxon>
        <taxon>Mucorineae</taxon>
        <taxon>Mucoraceae</taxon>
        <taxon>Mucor</taxon>
    </lineage>
</organism>
<evidence type="ECO:0000313" key="3">
    <source>
        <dbReference type="Proteomes" id="UP000603453"/>
    </source>
</evidence>
<evidence type="ECO:0000313" key="2">
    <source>
        <dbReference type="EMBL" id="KAG2203419.1"/>
    </source>
</evidence>
<name>A0A8H7R2S2_9FUNG</name>